<gene>
    <name evidence="1" type="ORF">NADFUDRAFT_52471</name>
</gene>
<evidence type="ECO:0000313" key="1">
    <source>
        <dbReference type="EMBL" id="ODQ64141.1"/>
    </source>
</evidence>
<accession>A0A1E3PFG9</accession>
<dbReference type="Proteomes" id="UP000095009">
    <property type="component" value="Unassembled WGS sequence"/>
</dbReference>
<name>A0A1E3PFG9_9ASCO</name>
<keyword evidence="2" id="KW-1185">Reference proteome</keyword>
<organism evidence="1 2">
    <name type="scientific">Nadsonia fulvescens var. elongata DSM 6958</name>
    <dbReference type="NCBI Taxonomy" id="857566"/>
    <lineage>
        <taxon>Eukaryota</taxon>
        <taxon>Fungi</taxon>
        <taxon>Dikarya</taxon>
        <taxon>Ascomycota</taxon>
        <taxon>Saccharomycotina</taxon>
        <taxon>Dipodascomycetes</taxon>
        <taxon>Dipodascales</taxon>
        <taxon>Dipodascales incertae sedis</taxon>
        <taxon>Nadsonia</taxon>
    </lineage>
</organism>
<proteinExistence type="predicted"/>
<dbReference type="EMBL" id="KV454412">
    <property type="protein sequence ID" value="ODQ64141.1"/>
    <property type="molecule type" value="Genomic_DNA"/>
</dbReference>
<dbReference type="OrthoDB" id="2740448at2759"/>
<sequence>MQVPDDISSLSEMHQVDIMVTRNWLQTIILKIAMSKYELIFNSSKDFMPLLFPIDVLKKTLAITTRASPYSIAVSDSCIVLKLIEILDTVSDVINVVIFPSNHETIDEIYNFIAMAILILDIPGVSSVKRQKIKEKLDLIGAGTKSILVAETSSNISSPKHGRWTFAKQSFSVTNVMDPVSPGQYQLDFTDNLIL</sequence>
<reference evidence="1 2" key="1">
    <citation type="journal article" date="2016" name="Proc. Natl. Acad. Sci. U.S.A.">
        <title>Comparative genomics of biotechnologically important yeasts.</title>
        <authorList>
            <person name="Riley R."/>
            <person name="Haridas S."/>
            <person name="Wolfe K.H."/>
            <person name="Lopes M.R."/>
            <person name="Hittinger C.T."/>
            <person name="Goeker M."/>
            <person name="Salamov A.A."/>
            <person name="Wisecaver J.H."/>
            <person name="Long T.M."/>
            <person name="Calvey C.H."/>
            <person name="Aerts A.L."/>
            <person name="Barry K.W."/>
            <person name="Choi C."/>
            <person name="Clum A."/>
            <person name="Coughlan A.Y."/>
            <person name="Deshpande S."/>
            <person name="Douglass A.P."/>
            <person name="Hanson S.J."/>
            <person name="Klenk H.-P."/>
            <person name="LaButti K.M."/>
            <person name="Lapidus A."/>
            <person name="Lindquist E.A."/>
            <person name="Lipzen A.M."/>
            <person name="Meier-Kolthoff J.P."/>
            <person name="Ohm R.A."/>
            <person name="Otillar R.P."/>
            <person name="Pangilinan J.L."/>
            <person name="Peng Y."/>
            <person name="Rokas A."/>
            <person name="Rosa C.A."/>
            <person name="Scheuner C."/>
            <person name="Sibirny A.A."/>
            <person name="Slot J.C."/>
            <person name="Stielow J.B."/>
            <person name="Sun H."/>
            <person name="Kurtzman C.P."/>
            <person name="Blackwell M."/>
            <person name="Grigoriev I.V."/>
            <person name="Jeffries T.W."/>
        </authorList>
    </citation>
    <scope>NUCLEOTIDE SEQUENCE [LARGE SCALE GENOMIC DNA]</scope>
    <source>
        <strain evidence="1 2">DSM 6958</strain>
    </source>
</reference>
<dbReference type="AlphaFoldDB" id="A0A1E3PFG9"/>
<protein>
    <submittedName>
        <fullName evidence="1">Uncharacterized protein</fullName>
    </submittedName>
</protein>
<evidence type="ECO:0000313" key="2">
    <source>
        <dbReference type="Proteomes" id="UP000095009"/>
    </source>
</evidence>